<evidence type="ECO:0000313" key="3">
    <source>
        <dbReference type="Proteomes" id="UP000824111"/>
    </source>
</evidence>
<protein>
    <submittedName>
        <fullName evidence="2">Uncharacterized protein</fullName>
    </submittedName>
</protein>
<dbReference type="EMBL" id="DVND01000050">
    <property type="protein sequence ID" value="HIU48110.1"/>
    <property type="molecule type" value="Genomic_DNA"/>
</dbReference>
<evidence type="ECO:0000313" key="2">
    <source>
        <dbReference type="EMBL" id="HIU48110.1"/>
    </source>
</evidence>
<dbReference type="AlphaFoldDB" id="A0A9D1S5W1"/>
<accession>A0A9D1S5W1</accession>
<reference evidence="2" key="2">
    <citation type="journal article" date="2021" name="PeerJ">
        <title>Extensive microbial diversity within the chicken gut microbiome revealed by metagenomics and culture.</title>
        <authorList>
            <person name="Gilroy R."/>
            <person name="Ravi A."/>
            <person name="Getino M."/>
            <person name="Pursley I."/>
            <person name="Horton D.L."/>
            <person name="Alikhan N.F."/>
            <person name="Baker D."/>
            <person name="Gharbi K."/>
            <person name="Hall N."/>
            <person name="Watson M."/>
            <person name="Adriaenssens E.M."/>
            <person name="Foster-Nyarko E."/>
            <person name="Jarju S."/>
            <person name="Secka A."/>
            <person name="Antonio M."/>
            <person name="Oren A."/>
            <person name="Chaudhuri R.R."/>
            <person name="La Ragione R."/>
            <person name="Hildebrand F."/>
            <person name="Pallen M.J."/>
        </authorList>
    </citation>
    <scope>NUCLEOTIDE SEQUENCE</scope>
    <source>
        <strain evidence="2">ChiSjej4B22-9803</strain>
    </source>
</reference>
<name>A0A9D1S5W1_9FIRM</name>
<sequence>MANDMMNTLRGLLGDNADEKIQSVLSALGGGGNTSADSTPVVETSAQVVEDVPDNAPPRQAGNANPGNLNGDSLQYIMKIKSVIDEMGNANDSRSNLLLSLRPYMRTERQKGIDNAIKILNLSRIAGLFK</sequence>
<organism evidence="2 3">
    <name type="scientific">Candidatus Avimonoglobus intestinipullorum</name>
    <dbReference type="NCBI Taxonomy" id="2840699"/>
    <lineage>
        <taxon>Bacteria</taxon>
        <taxon>Bacillati</taxon>
        <taxon>Bacillota</taxon>
        <taxon>Clostridia</taxon>
        <taxon>Eubacteriales</taxon>
        <taxon>Candidatus Avimonoglobus</taxon>
    </lineage>
</organism>
<feature type="compositionally biased region" description="Polar residues" evidence="1">
    <location>
        <begin position="34"/>
        <end position="47"/>
    </location>
</feature>
<comment type="caution">
    <text evidence="2">The sequence shown here is derived from an EMBL/GenBank/DDBJ whole genome shotgun (WGS) entry which is preliminary data.</text>
</comment>
<dbReference type="Proteomes" id="UP000824111">
    <property type="component" value="Unassembled WGS sequence"/>
</dbReference>
<gene>
    <name evidence="2" type="ORF">IAB04_01970</name>
</gene>
<proteinExistence type="predicted"/>
<feature type="region of interest" description="Disordered" evidence="1">
    <location>
        <begin position="28"/>
        <end position="70"/>
    </location>
</feature>
<evidence type="ECO:0000256" key="1">
    <source>
        <dbReference type="SAM" id="MobiDB-lite"/>
    </source>
</evidence>
<reference evidence="2" key="1">
    <citation type="submission" date="2020-10" db="EMBL/GenBank/DDBJ databases">
        <authorList>
            <person name="Gilroy R."/>
        </authorList>
    </citation>
    <scope>NUCLEOTIDE SEQUENCE</scope>
    <source>
        <strain evidence="2">ChiSjej4B22-9803</strain>
    </source>
</reference>